<sequence>MTGVAVRTERDAFCRLAADASAGARIPVVGTVSVADPFRAYRRTRTAADTGVYLETGQTDGWGYFGVDPSERIQIDAPAAVRAVDDAATDRTGRPSAGDSPTLWALDGLLEGETLVRGDCEIPYPCGWVGWLSYDIARELEALPGETDDLRALPRAVLHRYDGWAAWKSGDGEHTTLSLTACPQVGDDPDAAYDRAVDRIEGLATAATTGPLADPEPPVAGPLDVESACGRDAYCDRVAEIQRAIRAGETFQANVAHRLTGPAAVHPIRAFAALRELNPAPYSALFEDRTADLVSASPELLLDVTPESGGDRLTTEPIAGTRPRGATDPVDRAAEYDLRHDAKERAEHAMLVDLERNDLGAVSQFGSVEPSEYRRVDRYDAVMHLVSIIEGRARPEVSVPDAIAATFPGGTITGAPKPRTMELIDAVERDRRGPYTGSIGLFGFDGRATCNIVIRTLVRQDDRYECRVGAGIVADSDPDREYDETLAKGQALVDALAMARDRRDCDENDTTEGNA</sequence>
<name>A0A2R4WZA5_9EURY</name>
<evidence type="ECO:0000313" key="11">
    <source>
        <dbReference type="Proteomes" id="UP000244727"/>
    </source>
</evidence>
<keyword evidence="4" id="KW-0028">Amino-acid biosynthesis</keyword>
<reference evidence="10 11" key="1">
    <citation type="submission" date="2018-04" db="EMBL/GenBank/DDBJ databases">
        <title>Halococcoides cellulosivorans gen. nov., sp. nov., an extremely halophilic cellulose-utilizing haloarchaeon from hypersaline lakes.</title>
        <authorList>
            <person name="Sorokin D.Y."/>
            <person name="Toshchakov S.V."/>
            <person name="Samarov N.I."/>
            <person name="Korzhenkov A."/>
            <person name="Kublanov I.V."/>
        </authorList>
    </citation>
    <scope>NUCLEOTIDE SEQUENCE [LARGE SCALE GENOMIC DNA]</scope>
    <source>
        <strain evidence="10 11">HArcel1</strain>
    </source>
</reference>
<organism evidence="10 11">
    <name type="scientific">Halococcoides cellulosivorans</name>
    <dbReference type="NCBI Taxonomy" id="1679096"/>
    <lineage>
        <taxon>Archaea</taxon>
        <taxon>Methanobacteriati</taxon>
        <taxon>Methanobacteriota</taxon>
        <taxon>Stenosarchaea group</taxon>
        <taxon>Halobacteria</taxon>
        <taxon>Halobacteriales</taxon>
        <taxon>Haloarculaceae</taxon>
        <taxon>Halococcoides</taxon>
    </lineage>
</organism>
<evidence type="ECO:0000256" key="5">
    <source>
        <dbReference type="ARBA" id="ARBA00023141"/>
    </source>
</evidence>
<dbReference type="GO" id="GO:0004049">
    <property type="term" value="F:anthranilate synthase activity"/>
    <property type="evidence" value="ECO:0007669"/>
    <property type="project" value="UniProtKB-EC"/>
</dbReference>
<comment type="similarity">
    <text evidence="2">Belongs to the anthranilate synthase component I family.</text>
</comment>
<dbReference type="GO" id="GO:0000162">
    <property type="term" value="P:L-tryptophan biosynthetic process"/>
    <property type="evidence" value="ECO:0007669"/>
    <property type="project" value="UniProtKB-UniPathway"/>
</dbReference>
<dbReference type="PANTHER" id="PTHR11236:SF9">
    <property type="entry name" value="ANTHRANILATE SYNTHASE COMPONENT 1"/>
    <property type="match status" value="1"/>
</dbReference>
<dbReference type="PANTHER" id="PTHR11236">
    <property type="entry name" value="AMINOBENZOATE/ANTHRANILATE SYNTHASE"/>
    <property type="match status" value="1"/>
</dbReference>
<dbReference type="EMBL" id="CP028858">
    <property type="protein sequence ID" value="AWB26871.1"/>
    <property type="molecule type" value="Genomic_DNA"/>
</dbReference>
<protein>
    <recommendedName>
        <fullName evidence="3">anthranilate synthase</fullName>
        <ecNumber evidence="3">4.1.3.27</ecNumber>
    </recommendedName>
</protein>
<evidence type="ECO:0000259" key="9">
    <source>
        <dbReference type="Pfam" id="PF04715"/>
    </source>
</evidence>
<dbReference type="Pfam" id="PF00425">
    <property type="entry name" value="Chorismate_bind"/>
    <property type="match status" value="1"/>
</dbReference>
<evidence type="ECO:0000313" key="10">
    <source>
        <dbReference type="EMBL" id="AWB26871.1"/>
    </source>
</evidence>
<keyword evidence="5" id="KW-0057">Aromatic amino acid biosynthesis</keyword>
<gene>
    <name evidence="10" type="ORF">HARCEL1_03640</name>
</gene>
<dbReference type="SUPFAM" id="SSF56322">
    <property type="entry name" value="ADC synthase"/>
    <property type="match status" value="1"/>
</dbReference>
<dbReference type="RefSeq" id="WP_108381240.1">
    <property type="nucleotide sequence ID" value="NZ_CP028858.1"/>
</dbReference>
<dbReference type="PRINTS" id="PR00095">
    <property type="entry name" value="ANTSNTHASEI"/>
</dbReference>
<dbReference type="InterPro" id="IPR015890">
    <property type="entry name" value="Chorismate_C"/>
</dbReference>
<evidence type="ECO:0000256" key="2">
    <source>
        <dbReference type="ARBA" id="ARBA00009562"/>
    </source>
</evidence>
<feature type="domain" description="Chorismate-utilising enzyme C-terminal" evidence="8">
    <location>
        <begin position="231"/>
        <end position="488"/>
    </location>
</feature>
<evidence type="ECO:0000256" key="4">
    <source>
        <dbReference type="ARBA" id="ARBA00022822"/>
    </source>
</evidence>
<evidence type="ECO:0000256" key="1">
    <source>
        <dbReference type="ARBA" id="ARBA00004873"/>
    </source>
</evidence>
<dbReference type="Pfam" id="PF04715">
    <property type="entry name" value="Anth_synt_I_N"/>
    <property type="match status" value="1"/>
</dbReference>
<dbReference type="EC" id="4.1.3.27" evidence="3"/>
<evidence type="ECO:0000259" key="8">
    <source>
        <dbReference type="Pfam" id="PF00425"/>
    </source>
</evidence>
<feature type="region of interest" description="Disordered" evidence="7">
    <location>
        <begin position="304"/>
        <end position="329"/>
    </location>
</feature>
<dbReference type="UniPathway" id="UPA00035">
    <property type="reaction ID" value="UER00040"/>
</dbReference>
<dbReference type="InterPro" id="IPR005801">
    <property type="entry name" value="ADC_synthase"/>
</dbReference>
<comment type="pathway">
    <text evidence="1">Amino-acid biosynthesis; L-tryptophan biosynthesis; L-tryptophan from chorismate: step 1/5.</text>
</comment>
<evidence type="ECO:0000256" key="6">
    <source>
        <dbReference type="ARBA" id="ARBA00047683"/>
    </source>
</evidence>
<feature type="domain" description="Anthranilate synthase component I N-terminal" evidence="9">
    <location>
        <begin position="37"/>
        <end position="163"/>
    </location>
</feature>
<keyword evidence="4" id="KW-0822">Tryptophan biosynthesis</keyword>
<evidence type="ECO:0000256" key="3">
    <source>
        <dbReference type="ARBA" id="ARBA00012266"/>
    </source>
</evidence>
<dbReference type="AlphaFoldDB" id="A0A2R4WZA5"/>
<dbReference type="Proteomes" id="UP000244727">
    <property type="component" value="Chromosome"/>
</dbReference>
<dbReference type="InterPro" id="IPR006805">
    <property type="entry name" value="Anth_synth_I_N"/>
</dbReference>
<comment type="catalytic activity">
    <reaction evidence="6">
        <text>chorismate + L-glutamine = anthranilate + pyruvate + L-glutamate + H(+)</text>
        <dbReference type="Rhea" id="RHEA:21732"/>
        <dbReference type="ChEBI" id="CHEBI:15361"/>
        <dbReference type="ChEBI" id="CHEBI:15378"/>
        <dbReference type="ChEBI" id="CHEBI:16567"/>
        <dbReference type="ChEBI" id="CHEBI:29748"/>
        <dbReference type="ChEBI" id="CHEBI:29985"/>
        <dbReference type="ChEBI" id="CHEBI:58359"/>
        <dbReference type="EC" id="4.1.3.27"/>
    </reaction>
</comment>
<dbReference type="Gene3D" id="3.60.120.10">
    <property type="entry name" value="Anthranilate synthase"/>
    <property type="match status" value="1"/>
</dbReference>
<dbReference type="KEGG" id="harc:HARCEL1_03640"/>
<dbReference type="InterPro" id="IPR019999">
    <property type="entry name" value="Anth_synth_I-like"/>
</dbReference>
<dbReference type="GeneID" id="36511569"/>
<keyword evidence="11" id="KW-1185">Reference proteome</keyword>
<evidence type="ECO:0000256" key="7">
    <source>
        <dbReference type="SAM" id="MobiDB-lite"/>
    </source>
</evidence>
<proteinExistence type="inferred from homology"/>
<accession>A0A2R4WZA5</accession>